<dbReference type="Proteomes" id="UP000199251">
    <property type="component" value="Unassembled WGS sequence"/>
</dbReference>
<dbReference type="Gene3D" id="3.40.33.10">
    <property type="entry name" value="CAP"/>
    <property type="match status" value="1"/>
</dbReference>
<feature type="domain" description="SCP" evidence="3">
    <location>
        <begin position="51"/>
        <end position="156"/>
    </location>
</feature>
<feature type="signal peptide" evidence="2">
    <location>
        <begin position="1"/>
        <end position="27"/>
    </location>
</feature>
<keyword evidence="2" id="KW-0732">Signal</keyword>
<reference evidence="4 5" key="1">
    <citation type="submission" date="2015-03" db="EMBL/GenBank/DDBJ databases">
        <authorList>
            <person name="Urmite Genomes"/>
        </authorList>
    </citation>
    <scope>NUCLEOTIDE SEQUENCE [LARGE SCALE GENOMIC DNA]</scope>
    <source>
        <strain evidence="4 5">CSUR P1491</strain>
    </source>
</reference>
<feature type="chain" id="PRO_5002420927" evidence="2">
    <location>
        <begin position="28"/>
        <end position="222"/>
    </location>
</feature>
<dbReference type="PANTHER" id="PTHR31157:SF1">
    <property type="entry name" value="SCP DOMAIN-CONTAINING PROTEIN"/>
    <property type="match status" value="1"/>
</dbReference>
<evidence type="ECO:0000313" key="4">
    <source>
        <dbReference type="EMBL" id="CQD22673.1"/>
    </source>
</evidence>
<evidence type="ECO:0000259" key="3">
    <source>
        <dbReference type="Pfam" id="PF00188"/>
    </source>
</evidence>
<accession>A0A0E4H2J8</accession>
<evidence type="ECO:0000313" key="5">
    <source>
        <dbReference type="Proteomes" id="UP000199251"/>
    </source>
</evidence>
<organism evidence="4 5">
    <name type="scientific">Mycobacterium lentiflavum</name>
    <dbReference type="NCBI Taxonomy" id="141349"/>
    <lineage>
        <taxon>Bacteria</taxon>
        <taxon>Bacillati</taxon>
        <taxon>Actinomycetota</taxon>
        <taxon>Actinomycetes</taxon>
        <taxon>Mycobacteriales</taxon>
        <taxon>Mycobacteriaceae</taxon>
        <taxon>Mycobacterium</taxon>
        <taxon>Mycobacterium simiae complex</taxon>
    </lineage>
</organism>
<dbReference type="AlphaFoldDB" id="A0A0E4H2J8"/>
<dbReference type="OrthoDB" id="4625906at2"/>
<feature type="region of interest" description="Disordered" evidence="1">
    <location>
        <begin position="165"/>
        <end position="191"/>
    </location>
</feature>
<evidence type="ECO:0000256" key="2">
    <source>
        <dbReference type="SAM" id="SignalP"/>
    </source>
</evidence>
<proteinExistence type="predicted"/>
<protein>
    <submittedName>
        <fullName evidence="4">SCP-like extracellular protein</fullName>
    </submittedName>
</protein>
<dbReference type="PANTHER" id="PTHR31157">
    <property type="entry name" value="SCP DOMAIN-CONTAINING PROTEIN"/>
    <property type="match status" value="1"/>
</dbReference>
<dbReference type="EMBL" id="CTEE01000001">
    <property type="protein sequence ID" value="CQD22673.1"/>
    <property type="molecule type" value="Genomic_DNA"/>
</dbReference>
<dbReference type="SUPFAM" id="SSF55797">
    <property type="entry name" value="PR-1-like"/>
    <property type="match status" value="1"/>
</dbReference>
<dbReference type="Pfam" id="PF00188">
    <property type="entry name" value="CAP"/>
    <property type="match status" value="1"/>
</dbReference>
<dbReference type="STRING" id="141349.BN1232_05700"/>
<evidence type="ECO:0000256" key="1">
    <source>
        <dbReference type="SAM" id="MobiDB-lite"/>
    </source>
</evidence>
<name>A0A0E4H2J8_MYCLN</name>
<dbReference type="CDD" id="cd05379">
    <property type="entry name" value="CAP_bacterial"/>
    <property type="match status" value="1"/>
</dbReference>
<gene>
    <name evidence="4" type="ORF">BN1232_05700</name>
</gene>
<sequence>MNHRPLTLAGLFAMAAGAVLGMPAAYADNKRLNDGVVANVYTVQHQAGCTNDVTINPLLQLAAQRHTLDVLNNRNLDGNIGSDGSTPQDRADAAGFRGAVAETVAVNPAAAISGTELINQWYHNPAYFTIMSDCANTQIGVWSENSPDRTVVVAVYGQPQDIVGATKHGADASPLGSPGDRSQNVPIDPSPDYDASDELEFGIDWFAWILRGVYPPPAIPPA</sequence>
<dbReference type="RefSeq" id="WP_090607961.1">
    <property type="nucleotide sequence ID" value="NZ_CTEE01000001.1"/>
</dbReference>
<dbReference type="InterPro" id="IPR035940">
    <property type="entry name" value="CAP_sf"/>
</dbReference>
<dbReference type="InterPro" id="IPR014044">
    <property type="entry name" value="CAP_dom"/>
</dbReference>